<reference evidence="7" key="1">
    <citation type="submission" date="2021-03" db="EMBL/GenBank/DDBJ databases">
        <title>Comparative genomics and phylogenomic investigation of the class Geoglossomycetes provide insights into ecological specialization and systematics.</title>
        <authorList>
            <person name="Melie T."/>
            <person name="Pirro S."/>
            <person name="Miller A.N."/>
            <person name="Quandt A."/>
        </authorList>
    </citation>
    <scope>NUCLEOTIDE SEQUENCE</scope>
    <source>
        <strain evidence="7">CAQ_001_2017</strain>
    </source>
</reference>
<evidence type="ECO:0000259" key="6">
    <source>
        <dbReference type="Pfam" id="PF24883"/>
    </source>
</evidence>
<dbReference type="CDD" id="cd02440">
    <property type="entry name" value="AdoMet_MTases"/>
    <property type="match status" value="1"/>
</dbReference>
<evidence type="ECO:0000259" key="3">
    <source>
        <dbReference type="Pfam" id="PF06985"/>
    </source>
</evidence>
<dbReference type="PANTHER" id="PTHR10622">
    <property type="entry name" value="HET DOMAIN-CONTAINING PROTEIN"/>
    <property type="match status" value="1"/>
</dbReference>
<evidence type="ECO:0000313" key="8">
    <source>
        <dbReference type="Proteomes" id="UP000750711"/>
    </source>
</evidence>
<dbReference type="Gene3D" id="3.40.50.150">
    <property type="entry name" value="Vaccinia Virus protein VP39"/>
    <property type="match status" value="1"/>
</dbReference>
<dbReference type="InterPro" id="IPR010730">
    <property type="entry name" value="HET"/>
</dbReference>
<dbReference type="SUPFAM" id="SSF53335">
    <property type="entry name" value="S-adenosyl-L-methionine-dependent methyltransferases"/>
    <property type="match status" value="1"/>
</dbReference>
<dbReference type="Pfam" id="PF22939">
    <property type="entry name" value="WHD_GPIID"/>
    <property type="match status" value="1"/>
</dbReference>
<gene>
    <name evidence="7" type="ORF">GP486_003875</name>
</gene>
<dbReference type="InterPro" id="IPR056125">
    <property type="entry name" value="DUF7708"/>
</dbReference>
<evidence type="ECO:0008006" key="9">
    <source>
        <dbReference type="Google" id="ProtNLM"/>
    </source>
</evidence>
<dbReference type="InterPro" id="IPR027417">
    <property type="entry name" value="P-loop_NTPase"/>
</dbReference>
<protein>
    <recommendedName>
        <fullName evidence="9">Heterokaryon incompatibility domain-containing protein</fullName>
    </recommendedName>
</protein>
<evidence type="ECO:0000256" key="2">
    <source>
        <dbReference type="SAM" id="MobiDB-lite"/>
    </source>
</evidence>
<feature type="region of interest" description="Disordered" evidence="2">
    <location>
        <begin position="539"/>
        <end position="564"/>
    </location>
</feature>
<dbReference type="InterPro" id="IPR056884">
    <property type="entry name" value="NPHP3-like_N"/>
</dbReference>
<comment type="caution">
    <text evidence="7">The sequence shown here is derived from an EMBL/GenBank/DDBJ whole genome shotgun (WGS) entry which is preliminary data.</text>
</comment>
<feature type="domain" description="GPI inositol-deacylase winged helix" evidence="4">
    <location>
        <begin position="1218"/>
        <end position="1299"/>
    </location>
</feature>
<evidence type="ECO:0000256" key="1">
    <source>
        <dbReference type="ARBA" id="ARBA00022737"/>
    </source>
</evidence>
<evidence type="ECO:0000259" key="4">
    <source>
        <dbReference type="Pfam" id="PF22939"/>
    </source>
</evidence>
<feature type="domain" description="Nephrocystin 3-like N-terminal" evidence="6">
    <location>
        <begin position="961"/>
        <end position="1106"/>
    </location>
</feature>
<dbReference type="Pfam" id="PF06985">
    <property type="entry name" value="HET"/>
    <property type="match status" value="1"/>
</dbReference>
<dbReference type="InterPro" id="IPR029063">
    <property type="entry name" value="SAM-dependent_MTases_sf"/>
</dbReference>
<dbReference type="Pfam" id="PF13489">
    <property type="entry name" value="Methyltransf_23"/>
    <property type="match status" value="1"/>
</dbReference>
<organism evidence="7 8">
    <name type="scientific">Trichoglossum hirsutum</name>
    <dbReference type="NCBI Taxonomy" id="265104"/>
    <lineage>
        <taxon>Eukaryota</taxon>
        <taxon>Fungi</taxon>
        <taxon>Dikarya</taxon>
        <taxon>Ascomycota</taxon>
        <taxon>Pezizomycotina</taxon>
        <taxon>Geoglossomycetes</taxon>
        <taxon>Geoglossales</taxon>
        <taxon>Geoglossaceae</taxon>
        <taxon>Trichoglossum</taxon>
    </lineage>
</organism>
<sequence>MSEPSGLQKPAKIEVQVEPDDSSDLESTYGDSIASYTTSLNSSITDYRLPHAKRRGEYKRGLQEYIRTEISRKAEKERLDILHHMTTLLLEGKLYLAPIDKHPQRVLDIGTGTGIWAIEMGDEYPSADVLGVDLSPIQPRINIKPGCWVELQDYDHDIYSEDGSLKEDSNLRQWNIDLLKAFSDMGRDASPGAHLRGWVTDAGFENVTHKVLKVPIGPWAKEKRLKDIGNLNLINLLEGMEAISVAPFTRSLGWSQEKVQALLVGVRKDVQNPRIHAIYDLLITIMRLLKLRDDNELSLDEFVGDSIPPYAILSHTWGADDEEVTFKDLVEGTGKIKAGYKKIQFCTTQAANDGLQFSWVDTCCIDKSSSMELSEAINSMFRWYHNAAKCYVYLSDVSIGGFVGNDPSSLQTWKSVFQHSRWFTRGWTLQELIAPTAVEFFSVEGERLGDRNSMVQEIHGITRISIQALQGTLLSRFSVNERMSWAARRETKREEDAAYSLLGIFGVHMPLIYGEGRKKAFIRLRKEIEESLKDEWPILPRSTGTEDDSKTQASSFNGGPVINRSTSDRYVLPHQRQDEANDVFDNVITGFRDSLSPKEKEMFKWFNSSEEMLSDLQSRCKNVQNDHTLSSLCRKIERLAAVWKPFFEIITIFVRNPSEFAGLAWGAIHLVFLLGTKHMTYLERIVSMIQNIGESLPAYGEYFEMFVTHKKKTESEIGSAIPTEIRYHRLFKALSYVYADIVQFCQESRKIFGTKHSVHVHYKPSVISNLPWKPFDARLSAILDRLRSHRGFFRREMQLEESKYLELQNEKRARQPELGEEALRNIWRQVEDLRLSNEHLESKITSQFDMFESKLREREFNEDISEEIERKEAEVINFKASGIKEWVDAPEYMREFEKAQRTRLPETGGYLLNDPIYKNWKLGRTLQHGEVSGIITPEFPRILFIKGEICSSLGLLDVTHYPGKPGYGKTVLSSLLIEDLRDVSMSSTGDLSSHGSVFFYHFASERRDHCGPYSALRAVLVQLVHRFQSHKNIIDQITILMELNNGGKLKASDEEIFAALSLLLEGLEHTVLVFDGLDECEEHTTLLELIRELCASTTTRVLLLSRPNVGLPMRFHHLSLYLHQSSNFQDIKLYLEPQILLLRDRGLIPGETSLGAAVDTLASRAEGMFLWTWLMTQYLNCRALSPKERLEAIFEAADIEGLHDVYGKILRVLNQGYAKERASARKIFELIAIAFHPFLVTELQVAVAITPGKVTEKSSFIVEFEESLPIICGALVEVQSDGTVRFIHSSFRDFLASASEVAHCFSIDERAAHVRCSTISLSYLVYDLPSSPLRQTTPHPSIEDLKISFPFIEYALQWVKHAASGFQAGDILQKPFELNVQDDFYTILAKLISRPLTITVWIEALSIFRMKPSLKPLIALCSNRVSLASASLFNTGNLAVTLLKELAADLERLDAEWGHLLERDPSAIWGPSITAFSRSSFWFETKNTAVTSMLLAEAAGSFRSCSPQRPVLIQSQVSGAGHELGIVLVLPSRSYLVAAESVFGVPARNPERNSSFLSDEEKQRLAKVCSSGWKVRYQRRNVINEEILMDFEVDLPERQVFQMLQQYAKALAFVFGQLQPSAIDCRLVQVWSEAVVDGDWPSYQCKGEVMTSRLSLSWREATVRDQFAFHPFLPLMVFTEWSTTAAWMFNDVGKQAQ</sequence>
<feature type="domain" description="Heterokaryon incompatibility" evidence="3">
    <location>
        <begin position="310"/>
        <end position="396"/>
    </location>
</feature>
<dbReference type="Pfam" id="PF24809">
    <property type="entry name" value="DUF7708"/>
    <property type="match status" value="1"/>
</dbReference>
<dbReference type="PANTHER" id="PTHR10622:SF13">
    <property type="entry name" value="NACHT DOMAIN-CONTAINING PROTEIN"/>
    <property type="match status" value="1"/>
</dbReference>
<dbReference type="InterPro" id="IPR054471">
    <property type="entry name" value="GPIID_WHD"/>
</dbReference>
<name>A0A9P8LC22_9PEZI</name>
<feature type="region of interest" description="Disordered" evidence="2">
    <location>
        <begin position="1"/>
        <end position="27"/>
    </location>
</feature>
<keyword evidence="1" id="KW-0677">Repeat</keyword>
<dbReference type="EMBL" id="JAGHQM010000558">
    <property type="protein sequence ID" value="KAH0559610.1"/>
    <property type="molecule type" value="Genomic_DNA"/>
</dbReference>
<proteinExistence type="predicted"/>
<evidence type="ECO:0000259" key="5">
    <source>
        <dbReference type="Pfam" id="PF24809"/>
    </source>
</evidence>
<feature type="domain" description="DUF7708" evidence="5">
    <location>
        <begin position="643"/>
        <end position="710"/>
    </location>
</feature>
<accession>A0A9P8LC22</accession>
<dbReference type="Proteomes" id="UP000750711">
    <property type="component" value="Unassembled WGS sequence"/>
</dbReference>
<dbReference type="Pfam" id="PF24883">
    <property type="entry name" value="NPHP3_N"/>
    <property type="match status" value="1"/>
</dbReference>
<dbReference type="Gene3D" id="3.40.50.300">
    <property type="entry name" value="P-loop containing nucleotide triphosphate hydrolases"/>
    <property type="match status" value="1"/>
</dbReference>
<keyword evidence="8" id="KW-1185">Reference proteome</keyword>
<evidence type="ECO:0000313" key="7">
    <source>
        <dbReference type="EMBL" id="KAH0559610.1"/>
    </source>
</evidence>